<dbReference type="PROSITE" id="PS50237">
    <property type="entry name" value="HECT"/>
    <property type="match status" value="1"/>
</dbReference>
<evidence type="ECO:0000259" key="6">
    <source>
        <dbReference type="PROSITE" id="PS50237"/>
    </source>
</evidence>
<evidence type="ECO:0000256" key="3">
    <source>
        <dbReference type="ARBA" id="ARBA00022679"/>
    </source>
</evidence>
<feature type="domain" description="HECT" evidence="6">
    <location>
        <begin position="1"/>
        <end position="54"/>
    </location>
</feature>
<dbReference type="PANTHER" id="PTHR45700">
    <property type="entry name" value="UBIQUITIN-PROTEIN LIGASE E3C"/>
    <property type="match status" value="1"/>
</dbReference>
<evidence type="ECO:0000256" key="4">
    <source>
        <dbReference type="ARBA" id="ARBA00022786"/>
    </source>
</evidence>
<comment type="catalytic activity">
    <reaction evidence="1">
        <text>S-ubiquitinyl-[E2 ubiquitin-conjugating enzyme]-L-cysteine + [acceptor protein]-L-lysine = [E2 ubiquitin-conjugating enzyme]-L-cysteine + N(6)-ubiquitinyl-[acceptor protein]-L-lysine.</text>
        <dbReference type="EC" id="2.3.2.26"/>
    </reaction>
</comment>
<dbReference type="PANTHER" id="PTHR45700:SF2">
    <property type="entry name" value="UBIQUITIN-PROTEIN LIGASE E3C"/>
    <property type="match status" value="1"/>
</dbReference>
<dbReference type="EC" id="2.3.2.26" evidence="2"/>
<keyword evidence="8" id="KW-1185">Reference proteome</keyword>
<dbReference type="SUPFAM" id="SSF56204">
    <property type="entry name" value="Hect, E3 ligase catalytic domain"/>
    <property type="match status" value="1"/>
</dbReference>
<reference evidence="7" key="2">
    <citation type="submission" date="2025-09" db="UniProtKB">
        <authorList>
            <consortium name="Ensembl"/>
        </authorList>
    </citation>
    <scope>IDENTIFICATION</scope>
</reference>
<dbReference type="InterPro" id="IPR035983">
    <property type="entry name" value="Hect_E3_ubiquitin_ligase"/>
</dbReference>
<dbReference type="InterPro" id="IPR000569">
    <property type="entry name" value="HECT_dom"/>
</dbReference>
<evidence type="ECO:0000313" key="7">
    <source>
        <dbReference type="Ensembl" id="ENSPCLP00000019181.1"/>
    </source>
</evidence>
<dbReference type="AlphaFoldDB" id="A0A669QY40"/>
<dbReference type="GO" id="GO:0000209">
    <property type="term" value="P:protein polyubiquitination"/>
    <property type="evidence" value="ECO:0007669"/>
    <property type="project" value="InterPro"/>
</dbReference>
<dbReference type="InterPro" id="IPR044611">
    <property type="entry name" value="E3A/B/C-like"/>
</dbReference>
<name>A0A669QY40_PHACC</name>
<accession>A0A669QY40</accession>
<reference evidence="7" key="1">
    <citation type="submission" date="2025-08" db="UniProtKB">
        <authorList>
            <consortium name="Ensembl"/>
        </authorList>
    </citation>
    <scope>IDENTIFICATION</scope>
</reference>
<evidence type="ECO:0000256" key="1">
    <source>
        <dbReference type="ARBA" id="ARBA00000885"/>
    </source>
</evidence>
<evidence type="ECO:0000256" key="5">
    <source>
        <dbReference type="PROSITE-ProRule" id="PRU00104"/>
    </source>
</evidence>
<dbReference type="Pfam" id="PF00632">
    <property type="entry name" value="HECT"/>
    <property type="match status" value="1"/>
</dbReference>
<keyword evidence="4 5" id="KW-0833">Ubl conjugation pathway</keyword>
<dbReference type="Proteomes" id="UP000472261">
    <property type="component" value="Unplaced"/>
</dbReference>
<evidence type="ECO:0000313" key="8">
    <source>
        <dbReference type="Proteomes" id="UP000472261"/>
    </source>
</evidence>
<evidence type="ECO:0000256" key="2">
    <source>
        <dbReference type="ARBA" id="ARBA00012485"/>
    </source>
</evidence>
<keyword evidence="3" id="KW-0808">Transferase</keyword>
<protein>
    <recommendedName>
        <fullName evidence="2">HECT-type E3 ubiquitin transferase</fullName>
        <ecNumber evidence="2">2.3.2.26</ecNumber>
    </recommendedName>
</protein>
<organism evidence="7 8">
    <name type="scientific">Phasianus colchicus</name>
    <name type="common">Common pheasant</name>
    <dbReference type="NCBI Taxonomy" id="9054"/>
    <lineage>
        <taxon>Eukaryota</taxon>
        <taxon>Metazoa</taxon>
        <taxon>Chordata</taxon>
        <taxon>Craniata</taxon>
        <taxon>Vertebrata</taxon>
        <taxon>Euteleostomi</taxon>
        <taxon>Archelosauria</taxon>
        <taxon>Archosauria</taxon>
        <taxon>Dinosauria</taxon>
        <taxon>Saurischia</taxon>
        <taxon>Theropoda</taxon>
        <taxon>Coelurosauria</taxon>
        <taxon>Aves</taxon>
        <taxon>Neognathae</taxon>
        <taxon>Galloanserae</taxon>
        <taxon>Galliformes</taxon>
        <taxon>Phasianidae</taxon>
        <taxon>Phasianinae</taxon>
        <taxon>Phasianus</taxon>
    </lineage>
</organism>
<sequence>VCISKNPLCENPDNSYPSARTCNYTLFLPKYSSKEILEEKLLFAIEYNEGFGLQ</sequence>
<proteinExistence type="predicted"/>
<feature type="active site" description="Glycyl thioester intermediate" evidence="5">
    <location>
        <position position="22"/>
    </location>
</feature>
<dbReference type="GO" id="GO:0061630">
    <property type="term" value="F:ubiquitin protein ligase activity"/>
    <property type="evidence" value="ECO:0007669"/>
    <property type="project" value="UniProtKB-EC"/>
</dbReference>
<dbReference type="GO" id="GO:0006511">
    <property type="term" value="P:ubiquitin-dependent protein catabolic process"/>
    <property type="evidence" value="ECO:0007669"/>
    <property type="project" value="TreeGrafter"/>
</dbReference>
<dbReference type="Gene3D" id="3.30.2410.10">
    <property type="entry name" value="Hect, E3 ligase catalytic domain"/>
    <property type="match status" value="1"/>
</dbReference>
<dbReference type="Ensembl" id="ENSPCLT00000025571.1">
    <property type="protein sequence ID" value="ENSPCLP00000019181.1"/>
    <property type="gene ID" value="ENSPCLG00000016085.1"/>
</dbReference>